<feature type="transmembrane region" description="Helical" evidence="5">
    <location>
        <begin position="123"/>
        <end position="143"/>
    </location>
</feature>
<dbReference type="Proteomes" id="UP000201169">
    <property type="component" value="Chromosome"/>
</dbReference>
<keyword evidence="3 5" id="KW-1133">Transmembrane helix</keyword>
<feature type="transmembrane region" description="Helical" evidence="5">
    <location>
        <begin position="227"/>
        <end position="245"/>
    </location>
</feature>
<evidence type="ECO:0000256" key="4">
    <source>
        <dbReference type="ARBA" id="ARBA00023136"/>
    </source>
</evidence>
<evidence type="ECO:0000313" key="7">
    <source>
        <dbReference type="EMBL" id="ASQ31123.1"/>
    </source>
</evidence>
<evidence type="ECO:0000256" key="5">
    <source>
        <dbReference type="SAM" id="Phobius"/>
    </source>
</evidence>
<dbReference type="Gene3D" id="1.10.3730.20">
    <property type="match status" value="1"/>
</dbReference>
<dbReference type="InterPro" id="IPR000620">
    <property type="entry name" value="EamA_dom"/>
</dbReference>
<proteinExistence type="predicted"/>
<organism evidence="7 8">
    <name type="scientific">Campylobacter avium LMG 24591</name>
    <dbReference type="NCBI Taxonomy" id="522484"/>
    <lineage>
        <taxon>Bacteria</taxon>
        <taxon>Pseudomonadati</taxon>
        <taxon>Campylobacterota</taxon>
        <taxon>Epsilonproteobacteria</taxon>
        <taxon>Campylobacterales</taxon>
        <taxon>Campylobacteraceae</taxon>
        <taxon>Campylobacter</taxon>
    </lineage>
</organism>
<accession>A0A222MYQ6</accession>
<dbReference type="GO" id="GO:0016020">
    <property type="term" value="C:membrane"/>
    <property type="evidence" value="ECO:0007669"/>
    <property type="project" value="UniProtKB-SubCell"/>
</dbReference>
<name>A0A222MYQ6_9BACT</name>
<evidence type="ECO:0000259" key="6">
    <source>
        <dbReference type="Pfam" id="PF00892"/>
    </source>
</evidence>
<dbReference type="EMBL" id="CP022347">
    <property type="protein sequence ID" value="ASQ31123.1"/>
    <property type="molecule type" value="Genomic_DNA"/>
</dbReference>
<evidence type="ECO:0000256" key="3">
    <source>
        <dbReference type="ARBA" id="ARBA00022989"/>
    </source>
</evidence>
<dbReference type="OrthoDB" id="5338756at2"/>
<keyword evidence="8" id="KW-1185">Reference proteome</keyword>
<dbReference type="Pfam" id="PF00892">
    <property type="entry name" value="EamA"/>
    <property type="match status" value="1"/>
</dbReference>
<keyword evidence="4 5" id="KW-0472">Membrane</keyword>
<sequence length="304" mass="33235">MLKLIKHNLGIYFMLIACVYFALTGACAKLLSQDLPSIEIVFFRNLVGTVFVLYLISKLKVKKEGGHLGLLIFRGVAGTISLYAFFYNVSNIELGTAFAFQKTAPIFVALIAFFLFKESIGFFGSLGILLAFCGVLLISHPWVDDDFHTGVDMTNTLIGVFSGLTAAMALTSVRQLRRYYATEIIASSFIIIGAILPLFSMLIGSFYSVKYLDFMIAPFVMPSGFKTWALILLMGIFGILYQIYVTKAYGIAKKAGIVAGISYFDVLFSLALGLLLGDDLPSAMVFMGIIGVIFGGLILIKAKK</sequence>
<evidence type="ECO:0000256" key="2">
    <source>
        <dbReference type="ARBA" id="ARBA00022692"/>
    </source>
</evidence>
<comment type="subcellular location">
    <subcellularLocation>
        <location evidence="1">Membrane</location>
        <topology evidence="1">Multi-pass membrane protein</topology>
    </subcellularLocation>
</comment>
<feature type="transmembrane region" description="Helical" evidence="5">
    <location>
        <begin position="98"/>
        <end position="116"/>
    </location>
</feature>
<dbReference type="SUPFAM" id="SSF103481">
    <property type="entry name" value="Multidrug resistance efflux transporter EmrE"/>
    <property type="match status" value="2"/>
</dbReference>
<feature type="transmembrane region" description="Helical" evidence="5">
    <location>
        <begin position="257"/>
        <end position="276"/>
    </location>
</feature>
<feature type="transmembrane region" description="Helical" evidence="5">
    <location>
        <begin position="185"/>
        <end position="207"/>
    </location>
</feature>
<dbReference type="AlphaFoldDB" id="A0A222MYQ6"/>
<evidence type="ECO:0000313" key="8">
    <source>
        <dbReference type="Proteomes" id="UP000201169"/>
    </source>
</evidence>
<feature type="transmembrane region" description="Helical" evidence="5">
    <location>
        <begin position="12"/>
        <end position="31"/>
    </location>
</feature>
<feature type="transmembrane region" description="Helical" evidence="5">
    <location>
        <begin position="68"/>
        <end position="86"/>
    </location>
</feature>
<dbReference type="InterPro" id="IPR037185">
    <property type="entry name" value="EmrE-like"/>
</dbReference>
<dbReference type="PROSITE" id="PS51257">
    <property type="entry name" value="PROKAR_LIPOPROTEIN"/>
    <property type="match status" value="1"/>
</dbReference>
<dbReference type="RefSeq" id="WP_094325932.1">
    <property type="nucleotide sequence ID" value="NZ_CP022347.1"/>
</dbReference>
<feature type="transmembrane region" description="Helical" evidence="5">
    <location>
        <begin position="282"/>
        <end position="300"/>
    </location>
</feature>
<feature type="transmembrane region" description="Helical" evidence="5">
    <location>
        <begin position="37"/>
        <end position="56"/>
    </location>
</feature>
<feature type="transmembrane region" description="Helical" evidence="5">
    <location>
        <begin position="155"/>
        <end position="173"/>
    </location>
</feature>
<dbReference type="PANTHER" id="PTHR22911">
    <property type="entry name" value="ACYL-MALONYL CONDENSING ENZYME-RELATED"/>
    <property type="match status" value="1"/>
</dbReference>
<keyword evidence="2 5" id="KW-0812">Transmembrane</keyword>
<protein>
    <submittedName>
        <fullName evidence="7">Putative membrane protein, putative permease (EamA domain), type 1</fullName>
    </submittedName>
</protein>
<reference evidence="7 8" key="1">
    <citation type="submission" date="2017-07" db="EMBL/GenBank/DDBJ databases">
        <title>Analysis of two Campylobacter avium genomes and identification of a novel hippuricase gene.</title>
        <authorList>
            <person name="Miller W.G."/>
            <person name="Chapman M.H."/>
            <person name="Yee E."/>
            <person name="Revez J."/>
            <person name="Bono J.L."/>
            <person name="Rossi M."/>
        </authorList>
    </citation>
    <scope>NUCLEOTIDE SEQUENCE [LARGE SCALE GENOMIC DNA]</scope>
    <source>
        <strain evidence="7 8">LMG 24591</strain>
    </source>
</reference>
<feature type="domain" description="EamA" evidence="6">
    <location>
        <begin position="9"/>
        <end position="139"/>
    </location>
</feature>
<gene>
    <name evidence="7" type="ORF">CAV_1513</name>
</gene>
<dbReference type="PANTHER" id="PTHR22911:SF6">
    <property type="entry name" value="SOLUTE CARRIER FAMILY 35 MEMBER G1"/>
    <property type="match status" value="1"/>
</dbReference>
<dbReference type="KEGG" id="cavi:CAV_1513"/>
<evidence type="ECO:0000256" key="1">
    <source>
        <dbReference type="ARBA" id="ARBA00004141"/>
    </source>
</evidence>